<evidence type="ECO:0000313" key="2">
    <source>
        <dbReference type="EMBL" id="CDX11795.1"/>
    </source>
</evidence>
<sequence length="222" mass="25119">MIDERGDSSRLAQIRVREQIPASGELLCWRKELNECFLRVAEGSWQRRHPNSCLHRRQGAEHAGVAVDDPRTRHRDPQPFRNPMVLHDPIEPDHCMVGEVADAHRTPVLLNIRPAGIDRPNGIANLGTDELFVYRLARAEGNVSLSFAEIEIPVAGDELYRQVWIAFIKTVQQASCGYARYGWLQTRVESPKRRPDPGEARSTVPRRGTPSVCKLAIMSLTR</sequence>
<organism evidence="2 3">
    <name type="scientific">Mesorhizobium plurifarium</name>
    <dbReference type="NCBI Taxonomy" id="69974"/>
    <lineage>
        <taxon>Bacteria</taxon>
        <taxon>Pseudomonadati</taxon>
        <taxon>Pseudomonadota</taxon>
        <taxon>Alphaproteobacteria</taxon>
        <taxon>Hyphomicrobiales</taxon>
        <taxon>Phyllobacteriaceae</taxon>
        <taxon>Mesorhizobium</taxon>
    </lineage>
</organism>
<name>A0A090D9Y5_MESPL</name>
<dbReference type="Proteomes" id="UP000045285">
    <property type="component" value="Unassembled WGS sequence"/>
</dbReference>
<gene>
    <name evidence="2" type="ORF">MPL3356_110167</name>
</gene>
<protein>
    <submittedName>
        <fullName evidence="2">Uncharacterized protein</fullName>
    </submittedName>
</protein>
<dbReference type="AlphaFoldDB" id="A0A090D9Y5"/>
<feature type="region of interest" description="Disordered" evidence="1">
    <location>
        <begin position="57"/>
        <end position="82"/>
    </location>
</feature>
<evidence type="ECO:0000313" key="3">
    <source>
        <dbReference type="Proteomes" id="UP000045285"/>
    </source>
</evidence>
<accession>A0A090D9Y5</accession>
<evidence type="ECO:0000256" key="1">
    <source>
        <dbReference type="SAM" id="MobiDB-lite"/>
    </source>
</evidence>
<dbReference type="EMBL" id="CCMZ01000003">
    <property type="protein sequence ID" value="CDX11795.1"/>
    <property type="molecule type" value="Genomic_DNA"/>
</dbReference>
<proteinExistence type="predicted"/>
<feature type="compositionally biased region" description="Basic and acidic residues" evidence="1">
    <location>
        <begin position="68"/>
        <end position="78"/>
    </location>
</feature>
<reference evidence="3" key="1">
    <citation type="submission" date="2014-08" db="EMBL/GenBank/DDBJ databases">
        <authorList>
            <person name="Moulin L."/>
        </authorList>
    </citation>
    <scope>NUCLEOTIDE SEQUENCE [LARGE SCALE GENOMIC DNA]</scope>
</reference>
<keyword evidence="3" id="KW-1185">Reference proteome</keyword>